<gene>
    <name evidence="2" type="ORF">M23134_07605</name>
</gene>
<name>A1ZF93_MICM2</name>
<feature type="signal peptide" evidence="1">
    <location>
        <begin position="1"/>
        <end position="20"/>
    </location>
</feature>
<organism evidence="2 3">
    <name type="scientific">Microscilla marina ATCC 23134</name>
    <dbReference type="NCBI Taxonomy" id="313606"/>
    <lineage>
        <taxon>Bacteria</taxon>
        <taxon>Pseudomonadati</taxon>
        <taxon>Bacteroidota</taxon>
        <taxon>Cytophagia</taxon>
        <taxon>Cytophagales</taxon>
        <taxon>Microscillaceae</taxon>
        <taxon>Microscilla</taxon>
    </lineage>
</organism>
<dbReference type="RefSeq" id="WP_002694353.1">
    <property type="nucleotide sequence ID" value="NZ_AAWS01000004.1"/>
</dbReference>
<evidence type="ECO:0000313" key="2">
    <source>
        <dbReference type="EMBL" id="EAY31195.1"/>
    </source>
</evidence>
<dbReference type="EMBL" id="AAWS01000004">
    <property type="protein sequence ID" value="EAY31195.1"/>
    <property type="molecule type" value="Genomic_DNA"/>
</dbReference>
<sequence length="199" mass="22915">MKVNTIVTVILSLWSLSTQAQTCYLPNTQITHWDINQNTLPRYVVASIKAMGETSPDGFILMLGTTSQGVYTIEGGSPSDAVAGEQSSAALVFTPYTGQRKMYELYKNQDLSKLEEKKLLRLLWKYDRDKTYPLKALKRIDYQINPKSQTTKQTLANTVKWTMKIVHPKTNTTLFWHLSVKSNMSHCFYQWKFFRKKGM</sequence>
<comment type="caution">
    <text evidence="2">The sequence shown here is derived from an EMBL/GenBank/DDBJ whole genome shotgun (WGS) entry which is preliminary data.</text>
</comment>
<feature type="chain" id="PRO_5002641843" evidence="1">
    <location>
        <begin position="21"/>
        <end position="199"/>
    </location>
</feature>
<keyword evidence="1" id="KW-0732">Signal</keyword>
<accession>A1ZF93</accession>
<dbReference type="AlphaFoldDB" id="A1ZF93"/>
<dbReference type="Proteomes" id="UP000004095">
    <property type="component" value="Unassembled WGS sequence"/>
</dbReference>
<proteinExistence type="predicted"/>
<evidence type="ECO:0000256" key="1">
    <source>
        <dbReference type="SAM" id="SignalP"/>
    </source>
</evidence>
<keyword evidence="3" id="KW-1185">Reference proteome</keyword>
<reference evidence="2 3" key="1">
    <citation type="submission" date="2007-01" db="EMBL/GenBank/DDBJ databases">
        <authorList>
            <person name="Haygood M."/>
            <person name="Podell S."/>
            <person name="Anderson C."/>
            <person name="Hopkinson B."/>
            <person name="Roe K."/>
            <person name="Barbeau K."/>
            <person name="Gaasterland T."/>
            <person name="Ferriera S."/>
            <person name="Johnson J."/>
            <person name="Kravitz S."/>
            <person name="Beeson K."/>
            <person name="Sutton G."/>
            <person name="Rogers Y.-H."/>
            <person name="Friedman R."/>
            <person name="Frazier M."/>
            <person name="Venter J.C."/>
        </authorList>
    </citation>
    <scope>NUCLEOTIDE SEQUENCE [LARGE SCALE GENOMIC DNA]</scope>
    <source>
        <strain evidence="2 3">ATCC 23134</strain>
    </source>
</reference>
<evidence type="ECO:0000313" key="3">
    <source>
        <dbReference type="Proteomes" id="UP000004095"/>
    </source>
</evidence>
<protein>
    <submittedName>
        <fullName evidence="2">Uncharacterized protein</fullName>
    </submittedName>
</protein>